<feature type="region of interest" description="Disordered" evidence="5">
    <location>
        <begin position="357"/>
        <end position="400"/>
    </location>
</feature>
<name>A0A504XMV0_LEIDO</name>
<dbReference type="VEuPathDB" id="TriTrypDB:LdCL_350024500"/>
<evidence type="ECO:0000256" key="4">
    <source>
        <dbReference type="ARBA" id="ARBA00023128"/>
    </source>
</evidence>
<dbReference type="VEuPathDB" id="TriTrypDB:LdCL_350024600"/>
<dbReference type="VEuPathDB" id="TriTrypDB:LDHU3_35.2530"/>
<dbReference type="EMBL" id="RHLD01000029">
    <property type="protein sequence ID" value="TPP46357.1"/>
    <property type="molecule type" value="Genomic_DNA"/>
</dbReference>
<evidence type="ECO:0000256" key="5">
    <source>
        <dbReference type="SAM" id="MobiDB-lite"/>
    </source>
</evidence>
<dbReference type="PANTHER" id="PTHR13126:SF0">
    <property type="entry name" value="ATP SYNTHASE MITOCHONDRIAL F1 COMPLEX ASSEMBLY FACTOR 1"/>
    <property type="match status" value="1"/>
</dbReference>
<comment type="similarity">
    <text evidence="2">Belongs to the ATP11 family.</text>
</comment>
<dbReference type="VEuPathDB" id="TriTrypDB:LdBPK_351940.1"/>
<dbReference type="VEuPathDB" id="TriTrypDB:LdBPK_351930.1"/>
<dbReference type="InterPro" id="IPR010591">
    <property type="entry name" value="ATP11"/>
</dbReference>
<organism evidence="6 7">
    <name type="scientific">Leishmania donovani</name>
    <dbReference type="NCBI Taxonomy" id="5661"/>
    <lineage>
        <taxon>Eukaryota</taxon>
        <taxon>Discoba</taxon>
        <taxon>Euglenozoa</taxon>
        <taxon>Kinetoplastea</taxon>
        <taxon>Metakinetoplastina</taxon>
        <taxon>Trypanosomatida</taxon>
        <taxon>Trypanosomatidae</taxon>
        <taxon>Leishmaniinae</taxon>
        <taxon>Leishmania</taxon>
    </lineage>
</organism>
<reference evidence="7" key="1">
    <citation type="submission" date="2019-02" db="EMBL/GenBank/DDBJ databases">
        <title>FDA dAtabase for Regulatory Grade micrObial Sequences (FDA-ARGOS): Supporting development and validation of Infectious Disease Dx tests.</title>
        <authorList>
            <person name="Duncan R."/>
            <person name="Fisher C."/>
            <person name="Tallon L."/>
            <person name="Sadzewicz L."/>
            <person name="Sengamalay N."/>
            <person name="Ott S."/>
            <person name="Godinez A."/>
            <person name="Nagaraj S."/>
            <person name="Vavikolanu K."/>
            <person name="Vyas G."/>
            <person name="Nadendla S."/>
            <person name="Aluvathingal J."/>
            <person name="Sichtig H."/>
        </authorList>
    </citation>
    <scope>NUCLEOTIDE SEQUENCE [LARGE SCALE GENOMIC DNA]</scope>
    <source>
        <strain evidence="7">FDAARGOS_360</strain>
    </source>
</reference>
<dbReference type="Proteomes" id="UP000318821">
    <property type="component" value="Unassembled WGS sequence"/>
</dbReference>
<dbReference type="Pfam" id="PF06644">
    <property type="entry name" value="ATP11"/>
    <property type="match status" value="1"/>
</dbReference>
<feature type="region of interest" description="Disordered" evidence="5">
    <location>
        <begin position="130"/>
        <end position="155"/>
    </location>
</feature>
<accession>A0A504XMV0</accession>
<protein>
    <submittedName>
        <fullName evidence="6">ATP11 family protein</fullName>
    </submittedName>
</protein>
<keyword evidence="4" id="KW-0496">Mitochondrion</keyword>
<evidence type="ECO:0000256" key="3">
    <source>
        <dbReference type="ARBA" id="ARBA00022946"/>
    </source>
</evidence>
<sequence length="762" mass="84277">MSECTVYSPCGRYVVRFASDAEQQLLHLTVTGNASRPIKGDASAADDSGCVKTLVAAATEPLTSSSAHHPLRLVASLTETDVLALTTSAGVRKSFAKFVQMLYDALIGRSPCVHFFVETVTEMKERIQRDVQRHATPSRIARGAEAGPQSRRRTGKLDIDSAALASLTMTGNEDTANTDKGRVRTAVGDTVIELDEDIASEVLEQRFLTLDYDVDFTRAIFPIPLHTGGSEGASAEGAGGVLRARTGTASASPANLAEATLEPFVVSFSLPTAASEADTLRHDLLRARSRLALLESENAKLRRENEALVQLSRHKMHEVQRLCKDFQQQVQLAADAEKLRARNKELRVQLQEALESQRTARRTLDRGRSQRRFSQPASAATGGGGSAYRSASDQRRSENPYLRSLSCESDDGYAGAAIGGQRRIPCISDATWADADVSGASAGRLAWHSWAARAFLIVHEPAPLYALPPPQQLFLGADHAAAEAMVAAAREKGMATHRHRTVAPVDDQRGYESPSAGAAVVVEQREDMLRASRVPRGYFKRPGRKSLDEVCKQSLFEMSSPQQVATIWNNHHMQFLQYWGRTISSEAYYALEPRLKASPYFVVPVFRDKGLFNAVTNFKDDLVGVTPLAEWQKKQDDAQIHMTIQFFTELARSKQLVLVRCEIKDEVFNRLDCIFITQMLLKYYTFPQLYEAWVETFNKRPGQFDYHAFLRAMKDEAGKDEIRIEDKKSEMRHDAFGPVIDTPPDAVAKQIMSTLDIGAPKA</sequence>
<evidence type="ECO:0000313" key="6">
    <source>
        <dbReference type="EMBL" id="TPP46357.1"/>
    </source>
</evidence>
<comment type="subcellular location">
    <subcellularLocation>
        <location evidence="1">Mitochondrion</location>
    </subcellularLocation>
</comment>
<evidence type="ECO:0000256" key="1">
    <source>
        <dbReference type="ARBA" id="ARBA00004173"/>
    </source>
</evidence>
<comment type="caution">
    <text evidence="6">The sequence shown here is derived from an EMBL/GenBank/DDBJ whole genome shotgun (WGS) entry which is preliminary data.</text>
</comment>
<keyword evidence="3" id="KW-0809">Transit peptide</keyword>
<dbReference type="PANTHER" id="PTHR13126">
    <property type="entry name" value="CHAPERONE ATP11"/>
    <property type="match status" value="1"/>
</dbReference>
<evidence type="ECO:0000256" key="2">
    <source>
        <dbReference type="ARBA" id="ARBA00009116"/>
    </source>
</evidence>
<proteinExistence type="inferred from homology"/>
<dbReference type="AlphaFoldDB" id="A0A504XMV0"/>
<dbReference type="VEuPathDB" id="TriTrypDB:LDHU3_35.2540"/>
<evidence type="ECO:0000313" key="7">
    <source>
        <dbReference type="Proteomes" id="UP000318821"/>
    </source>
</evidence>
<gene>
    <name evidence="6" type="ORF">CGC20_0075</name>
</gene>
<dbReference type="GO" id="GO:0005739">
    <property type="term" value="C:mitochondrion"/>
    <property type="evidence" value="ECO:0007669"/>
    <property type="project" value="UniProtKB-SubCell"/>
</dbReference>
<dbReference type="GO" id="GO:0033615">
    <property type="term" value="P:mitochondrial proton-transporting ATP synthase complex assembly"/>
    <property type="evidence" value="ECO:0007669"/>
    <property type="project" value="TreeGrafter"/>
</dbReference>